<dbReference type="RefSeq" id="WP_108910424.1">
    <property type="nucleotide sequence ID" value="NZ_CP021886.1"/>
</dbReference>
<evidence type="ECO:0000313" key="9">
    <source>
        <dbReference type="Proteomes" id="UP000244890"/>
    </source>
</evidence>
<feature type="domain" description="Radical SAM core" evidence="7">
    <location>
        <begin position="180"/>
        <end position="412"/>
    </location>
</feature>
<keyword evidence="6" id="KW-0411">Iron-sulfur</keyword>
<keyword evidence="3" id="KW-0949">S-adenosyl-L-methionine</keyword>
<evidence type="ECO:0000256" key="6">
    <source>
        <dbReference type="ARBA" id="ARBA00023014"/>
    </source>
</evidence>
<dbReference type="SUPFAM" id="SSF102114">
    <property type="entry name" value="Radical SAM enzymes"/>
    <property type="match status" value="1"/>
</dbReference>
<dbReference type="CDD" id="cd01335">
    <property type="entry name" value="Radical_SAM"/>
    <property type="match status" value="1"/>
</dbReference>
<gene>
    <name evidence="8" type="ORF">CDV25_01210</name>
</gene>
<dbReference type="InterPro" id="IPR058240">
    <property type="entry name" value="rSAM_sf"/>
</dbReference>
<sequence>MQCIVCRDKTKSFEVGVLKNLGLEVVKEYEVSTFFSLETYKAVIDSKMLNIPLVGIFYEEHQGVDGRGVIQRFLAKAMEGKENLYYYPKPNIYLQVDSVALFVLFNGHTPERLLIEIFYKEQLLPTQYRNSLHKHLAQALNFSSKRITLEGRPLSNLSKDWKFFEDNLVNTLDITTRVKEFYPAPVHINLGTINKCNLKCSFCFFFAPEYVQTHTTDFFKEYRILDEKIVYAIMDYSAKHDSIIDLVGPCEMLVDKRIPDFIRYGKDVGVRWISMTTNGLLLDEEMADRLLESRLDSLSISIDAATPETYAKSRGGNFEKLVKNVESFLAKIEKRNVNIYITLSIILQGGAQEEVEMFKQKWSAYKAVNEIYVRNLVEKNNEGMEVSHDRNFDTSCRYTCQKPWDEIHINPDGGVMPCCTMAGAIGWENKVMGNLYEESMDSIWNNLITQKMRLDLIKGDFKEWKICKDCQEWSYRSIEQENGDVVSPCIEFVKIN</sequence>
<evidence type="ECO:0000256" key="2">
    <source>
        <dbReference type="ARBA" id="ARBA00022485"/>
    </source>
</evidence>
<dbReference type="SFLD" id="SFLDS00029">
    <property type="entry name" value="Radical_SAM"/>
    <property type="match status" value="1"/>
</dbReference>
<dbReference type="PANTHER" id="PTHR11228">
    <property type="entry name" value="RADICAL SAM DOMAIN PROTEIN"/>
    <property type="match status" value="1"/>
</dbReference>
<dbReference type="CDD" id="cd21109">
    <property type="entry name" value="SPASM"/>
    <property type="match status" value="1"/>
</dbReference>
<dbReference type="InterPro" id="IPR013785">
    <property type="entry name" value="Aldolase_TIM"/>
</dbReference>
<dbReference type="GO" id="GO:0051536">
    <property type="term" value="F:iron-sulfur cluster binding"/>
    <property type="evidence" value="ECO:0007669"/>
    <property type="project" value="UniProtKB-KW"/>
</dbReference>
<evidence type="ECO:0000256" key="5">
    <source>
        <dbReference type="ARBA" id="ARBA00023004"/>
    </source>
</evidence>
<dbReference type="Pfam" id="PF04055">
    <property type="entry name" value="Radical_SAM"/>
    <property type="match status" value="1"/>
</dbReference>
<evidence type="ECO:0000256" key="3">
    <source>
        <dbReference type="ARBA" id="ARBA00022691"/>
    </source>
</evidence>
<keyword evidence="5" id="KW-0408">Iron</keyword>
<dbReference type="OrthoDB" id="9772409at2"/>
<dbReference type="InterPro" id="IPR023885">
    <property type="entry name" value="4Fe4S-binding_SPASM_dom"/>
</dbReference>
<dbReference type="KEGG" id="had:CDV25_01210"/>
<reference evidence="8 9" key="1">
    <citation type="submission" date="2017-06" db="EMBL/GenBank/DDBJ databases">
        <title>Complete genome of Helicobacter apodemus.</title>
        <authorList>
            <person name="Cho S."/>
        </authorList>
    </citation>
    <scope>NUCLEOTIDE SEQUENCE [LARGE SCALE GENOMIC DNA]</scope>
    <source>
        <strain evidence="9">SNUVETPUB-15-01</strain>
    </source>
</reference>
<dbReference type="Gene3D" id="3.20.20.70">
    <property type="entry name" value="Aldolase class I"/>
    <property type="match status" value="1"/>
</dbReference>
<dbReference type="Proteomes" id="UP000244890">
    <property type="component" value="Chromosome"/>
</dbReference>
<dbReference type="PROSITE" id="PS51918">
    <property type="entry name" value="RADICAL_SAM"/>
    <property type="match status" value="1"/>
</dbReference>
<proteinExistence type="predicted"/>
<evidence type="ECO:0000256" key="1">
    <source>
        <dbReference type="ARBA" id="ARBA00001966"/>
    </source>
</evidence>
<evidence type="ECO:0000313" key="8">
    <source>
        <dbReference type="EMBL" id="AWI33528.1"/>
    </source>
</evidence>
<dbReference type="InterPro" id="IPR007197">
    <property type="entry name" value="rSAM"/>
</dbReference>
<dbReference type="GO" id="GO:0046872">
    <property type="term" value="F:metal ion binding"/>
    <property type="evidence" value="ECO:0007669"/>
    <property type="project" value="UniProtKB-KW"/>
</dbReference>
<keyword evidence="2" id="KW-0004">4Fe-4S</keyword>
<keyword evidence="4" id="KW-0479">Metal-binding</keyword>
<dbReference type="EMBL" id="CP021886">
    <property type="protein sequence ID" value="AWI33528.1"/>
    <property type="molecule type" value="Genomic_DNA"/>
</dbReference>
<evidence type="ECO:0000256" key="4">
    <source>
        <dbReference type="ARBA" id="ARBA00022723"/>
    </source>
</evidence>
<evidence type="ECO:0000259" key="7">
    <source>
        <dbReference type="PROSITE" id="PS51918"/>
    </source>
</evidence>
<protein>
    <recommendedName>
        <fullName evidence="7">Radical SAM core domain-containing protein</fullName>
    </recommendedName>
</protein>
<name>A0A2U8FBZ1_9HELI</name>
<dbReference type="SFLD" id="SFLDG01387">
    <property type="entry name" value="BtrN-like_SPASM_domain_contain"/>
    <property type="match status" value="1"/>
</dbReference>
<organism evidence="8 9">
    <name type="scientific">Helicobacter apodemus</name>
    <dbReference type="NCBI Taxonomy" id="135569"/>
    <lineage>
        <taxon>Bacteria</taxon>
        <taxon>Pseudomonadati</taxon>
        <taxon>Campylobacterota</taxon>
        <taxon>Epsilonproteobacteria</taxon>
        <taxon>Campylobacterales</taxon>
        <taxon>Helicobacteraceae</taxon>
        <taxon>Helicobacter</taxon>
    </lineage>
</organism>
<comment type="cofactor">
    <cofactor evidence="1">
        <name>[4Fe-4S] cluster</name>
        <dbReference type="ChEBI" id="CHEBI:49883"/>
    </cofactor>
</comment>
<dbReference type="PANTHER" id="PTHR11228:SF7">
    <property type="entry name" value="PQQA PEPTIDE CYCLASE"/>
    <property type="match status" value="1"/>
</dbReference>
<dbReference type="SFLD" id="SFLDG01067">
    <property type="entry name" value="SPASM/twitch_domain_containing"/>
    <property type="match status" value="1"/>
</dbReference>
<dbReference type="Pfam" id="PF13186">
    <property type="entry name" value="SPASM"/>
    <property type="match status" value="1"/>
</dbReference>
<dbReference type="AlphaFoldDB" id="A0A2U8FBZ1"/>
<dbReference type="InterPro" id="IPR034391">
    <property type="entry name" value="AdoMet-like_SPASM_containing"/>
</dbReference>
<accession>A0A2U8FBZ1</accession>
<dbReference type="InterPro" id="IPR050377">
    <property type="entry name" value="Radical_SAM_PqqE_MftC-like"/>
</dbReference>
<dbReference type="GO" id="GO:0003824">
    <property type="term" value="F:catalytic activity"/>
    <property type="evidence" value="ECO:0007669"/>
    <property type="project" value="InterPro"/>
</dbReference>